<protein>
    <recommendedName>
        <fullName evidence="5">Lipoprotein</fullName>
    </recommendedName>
</protein>
<accession>A0A2C6BLF5</accession>
<name>A0A2C6BLF5_FUSNP</name>
<gene>
    <name evidence="3" type="ORF">CBG59_12520</name>
</gene>
<feature type="compositionally biased region" description="Basic and acidic residues" evidence="1">
    <location>
        <begin position="37"/>
        <end position="52"/>
    </location>
</feature>
<dbReference type="EMBL" id="NIRQ01000001">
    <property type="protein sequence ID" value="PHI14406.1"/>
    <property type="molecule type" value="Genomic_DNA"/>
</dbReference>
<feature type="chain" id="PRO_5012406242" description="Lipoprotein" evidence="2">
    <location>
        <begin position="27"/>
        <end position="259"/>
    </location>
</feature>
<reference evidence="3 4" key="1">
    <citation type="submission" date="2017-06" db="EMBL/GenBank/DDBJ databases">
        <title>Draft genome sequence of Fusobacterium nucleatum subsp. polymorphum KCOM 1330 (=ChDC F330).</title>
        <authorList>
            <person name="Kook J.-K."/>
            <person name="Park S.-N."/>
            <person name="Lim Y.K."/>
            <person name="Roh H."/>
        </authorList>
    </citation>
    <scope>NUCLEOTIDE SEQUENCE [LARGE SCALE GENOMIC DNA]</scope>
    <source>
        <strain evidence="4">KCOM 1330 (ChDC F330)</strain>
    </source>
</reference>
<evidence type="ECO:0000313" key="4">
    <source>
        <dbReference type="Proteomes" id="UP000221852"/>
    </source>
</evidence>
<dbReference type="AlphaFoldDB" id="A0A2C6BLF5"/>
<dbReference type="RefSeq" id="WP_098982761.1">
    <property type="nucleotide sequence ID" value="NZ_CP077116.1"/>
</dbReference>
<sequence length="259" mass="30442">MKNKIKKLLGALIVIVCSFMFTNCFKSVDNSTNEPKPPIEEEKQENQEVAKPLEKIKEEKVTEIKKQEKKEKQVVYRRRNNNESYDIHIQATRIFENAELQFTKNGLFLTVFTGEDPNDVPDDVLTYDLAKEYAKLVEEEGANYKVYGDTAYKIDFDDGDFGIAFLVEDEDNRRLAVYRYTYLSDKNWLDDSMQIIKFKDSEGEYTRPNMLLIKSIKVENNKKITIEYGDGSHEYYKIEPTDTFGYEKKYYNLIEINKI</sequence>
<evidence type="ECO:0000313" key="3">
    <source>
        <dbReference type="EMBL" id="PHI14406.1"/>
    </source>
</evidence>
<organism evidence="3 4">
    <name type="scientific">Fusobacterium nucleatum subsp. polymorphum</name>
    <name type="common">Fusobacterium polymorphum</name>
    <dbReference type="NCBI Taxonomy" id="76857"/>
    <lineage>
        <taxon>Bacteria</taxon>
        <taxon>Fusobacteriati</taxon>
        <taxon>Fusobacteriota</taxon>
        <taxon>Fusobacteriia</taxon>
        <taxon>Fusobacteriales</taxon>
        <taxon>Fusobacteriaceae</taxon>
        <taxon>Fusobacterium</taxon>
    </lineage>
</organism>
<comment type="caution">
    <text evidence="3">The sequence shown here is derived from an EMBL/GenBank/DDBJ whole genome shotgun (WGS) entry which is preliminary data.</text>
</comment>
<evidence type="ECO:0000256" key="2">
    <source>
        <dbReference type="SAM" id="SignalP"/>
    </source>
</evidence>
<feature type="signal peptide" evidence="2">
    <location>
        <begin position="1"/>
        <end position="26"/>
    </location>
</feature>
<feature type="region of interest" description="Disordered" evidence="1">
    <location>
        <begin position="30"/>
        <end position="52"/>
    </location>
</feature>
<proteinExistence type="predicted"/>
<evidence type="ECO:0000256" key="1">
    <source>
        <dbReference type="SAM" id="MobiDB-lite"/>
    </source>
</evidence>
<keyword evidence="2" id="KW-0732">Signal</keyword>
<dbReference type="Proteomes" id="UP000221852">
    <property type="component" value="Unassembled WGS sequence"/>
</dbReference>
<evidence type="ECO:0008006" key="5">
    <source>
        <dbReference type="Google" id="ProtNLM"/>
    </source>
</evidence>